<evidence type="ECO:0000256" key="1">
    <source>
        <dbReference type="SAM" id="MobiDB-lite"/>
    </source>
</evidence>
<gene>
    <name evidence="2" type="ORF">HAX54_031514</name>
</gene>
<feature type="region of interest" description="Disordered" evidence="1">
    <location>
        <begin position="67"/>
        <end position="100"/>
    </location>
</feature>
<name>A0ABS8RGN5_DATST</name>
<dbReference type="EMBL" id="JACEIK010000004">
    <property type="protein sequence ID" value="MCD7446031.1"/>
    <property type="molecule type" value="Genomic_DNA"/>
</dbReference>
<evidence type="ECO:0000313" key="3">
    <source>
        <dbReference type="Proteomes" id="UP000823775"/>
    </source>
</evidence>
<dbReference type="Proteomes" id="UP000823775">
    <property type="component" value="Unassembled WGS sequence"/>
</dbReference>
<evidence type="ECO:0000313" key="2">
    <source>
        <dbReference type="EMBL" id="MCD7446031.1"/>
    </source>
</evidence>
<reference evidence="2 3" key="1">
    <citation type="journal article" date="2021" name="BMC Genomics">
        <title>Datura genome reveals duplications of psychoactive alkaloid biosynthetic genes and high mutation rate following tissue culture.</title>
        <authorList>
            <person name="Rajewski A."/>
            <person name="Carter-House D."/>
            <person name="Stajich J."/>
            <person name="Litt A."/>
        </authorList>
    </citation>
    <scope>NUCLEOTIDE SEQUENCE [LARGE SCALE GENOMIC DNA]</scope>
    <source>
        <strain evidence="2">AR-01</strain>
    </source>
</reference>
<keyword evidence="3" id="KW-1185">Reference proteome</keyword>
<proteinExistence type="predicted"/>
<protein>
    <submittedName>
        <fullName evidence="2">Uncharacterized protein</fullName>
    </submittedName>
</protein>
<sequence>MGDLTMDTTSKRIRVRVINEGRIEEEGKGLPQPRLCPILDRGVHGGDDSGLESSDLDFFGIKSKFEKSKPPFPPVSTTSTSAEEGENAEEMEVGGAIGVS</sequence>
<comment type="caution">
    <text evidence="2">The sequence shown here is derived from an EMBL/GenBank/DDBJ whole genome shotgun (WGS) entry which is preliminary data.</text>
</comment>
<accession>A0ABS8RGN5</accession>
<organism evidence="2 3">
    <name type="scientific">Datura stramonium</name>
    <name type="common">Jimsonweed</name>
    <name type="synonym">Common thornapple</name>
    <dbReference type="NCBI Taxonomy" id="4076"/>
    <lineage>
        <taxon>Eukaryota</taxon>
        <taxon>Viridiplantae</taxon>
        <taxon>Streptophyta</taxon>
        <taxon>Embryophyta</taxon>
        <taxon>Tracheophyta</taxon>
        <taxon>Spermatophyta</taxon>
        <taxon>Magnoliopsida</taxon>
        <taxon>eudicotyledons</taxon>
        <taxon>Gunneridae</taxon>
        <taxon>Pentapetalae</taxon>
        <taxon>asterids</taxon>
        <taxon>lamiids</taxon>
        <taxon>Solanales</taxon>
        <taxon>Solanaceae</taxon>
        <taxon>Solanoideae</taxon>
        <taxon>Datureae</taxon>
        <taxon>Datura</taxon>
    </lineage>
</organism>
<feature type="compositionally biased region" description="Acidic residues" evidence="1">
    <location>
        <begin position="83"/>
        <end position="92"/>
    </location>
</feature>